<dbReference type="EMBL" id="LTAZ01000007">
    <property type="protein sequence ID" value="KYH25223.1"/>
    <property type="molecule type" value="Genomic_DNA"/>
</dbReference>
<dbReference type="AlphaFoldDB" id="A0A151AC93"/>
<gene>
    <name evidence="5" type="ORF">HAPAU_28080</name>
</gene>
<sequence>MRRYPFEEMDRMFEQMRRSMWDGWADRPALPDGNVGINLSLDTDDEGYVVLADMPGFEKEEIDLRFDDGVLSVEASHERREDDATTARRHTRHVHERLHVGDVIDEEISATYRNGVLEVRLPTREEVSDDGSRIDID</sequence>
<dbReference type="PANTHER" id="PTHR46733:SF4">
    <property type="entry name" value="HEAT SHOCK PROTEIN 21, CHLOROPLASTIC"/>
    <property type="match status" value="1"/>
</dbReference>
<comment type="caution">
    <text evidence="5">The sequence shown here is derived from an EMBL/GenBank/DDBJ whole genome shotgun (WGS) entry which is preliminary data.</text>
</comment>
<dbReference type="InterPro" id="IPR008978">
    <property type="entry name" value="HSP20-like_chaperone"/>
</dbReference>
<dbReference type="Pfam" id="PF00011">
    <property type="entry name" value="HSP20"/>
    <property type="match status" value="1"/>
</dbReference>
<dbReference type="InterPro" id="IPR044587">
    <property type="entry name" value="HSP21-like"/>
</dbReference>
<evidence type="ECO:0000256" key="3">
    <source>
        <dbReference type="RuleBase" id="RU003616"/>
    </source>
</evidence>
<dbReference type="InterPro" id="IPR002068">
    <property type="entry name" value="A-crystallin/Hsp20_dom"/>
</dbReference>
<dbReference type="Proteomes" id="UP000075321">
    <property type="component" value="Unassembled WGS sequence"/>
</dbReference>
<keyword evidence="1" id="KW-0346">Stress response</keyword>
<accession>A0A151AC93</accession>
<name>A0A151AC93_9EURY</name>
<feature type="domain" description="SHSP" evidence="4">
    <location>
        <begin position="28"/>
        <end position="137"/>
    </location>
</feature>
<comment type="similarity">
    <text evidence="2 3">Belongs to the small heat shock protein (HSP20) family.</text>
</comment>
<proteinExistence type="inferred from homology"/>
<organism evidence="5 6">
    <name type="scientific">Halalkalicoccus paucihalophilus</name>
    <dbReference type="NCBI Taxonomy" id="1008153"/>
    <lineage>
        <taxon>Archaea</taxon>
        <taxon>Methanobacteriati</taxon>
        <taxon>Methanobacteriota</taxon>
        <taxon>Stenosarchaea group</taxon>
        <taxon>Halobacteria</taxon>
        <taxon>Halobacteriales</taxon>
        <taxon>Halococcaceae</taxon>
        <taxon>Halalkalicoccus</taxon>
    </lineage>
</organism>
<dbReference type="PANTHER" id="PTHR46733">
    <property type="entry name" value="26.5 KDA HEAT SHOCK PROTEIN, MITOCHONDRIAL"/>
    <property type="match status" value="1"/>
</dbReference>
<keyword evidence="6" id="KW-1185">Reference proteome</keyword>
<evidence type="ECO:0000256" key="1">
    <source>
        <dbReference type="ARBA" id="ARBA00023016"/>
    </source>
</evidence>
<reference evidence="5 6" key="1">
    <citation type="submission" date="2016-02" db="EMBL/GenBank/DDBJ databases">
        <title>Genome sequence of Halalkalicoccus paucihalophilus DSM 24557.</title>
        <authorList>
            <person name="Poehlein A."/>
            <person name="Daniel R."/>
        </authorList>
    </citation>
    <scope>NUCLEOTIDE SEQUENCE [LARGE SCALE GENOMIC DNA]</scope>
    <source>
        <strain evidence="5 6">DSM 24557</strain>
    </source>
</reference>
<dbReference type="PROSITE" id="PS01031">
    <property type="entry name" value="SHSP"/>
    <property type="match status" value="1"/>
</dbReference>
<evidence type="ECO:0000313" key="6">
    <source>
        <dbReference type="Proteomes" id="UP000075321"/>
    </source>
</evidence>
<protein>
    <submittedName>
        <fullName evidence="5">Hsp20/alpha crystallin family protein</fullName>
    </submittedName>
</protein>
<evidence type="ECO:0000259" key="4">
    <source>
        <dbReference type="PROSITE" id="PS01031"/>
    </source>
</evidence>
<dbReference type="PATRIC" id="fig|1008153.3.peg.2871"/>
<dbReference type="GO" id="GO:0009408">
    <property type="term" value="P:response to heat"/>
    <property type="evidence" value="ECO:0007669"/>
    <property type="project" value="InterPro"/>
</dbReference>
<dbReference type="SUPFAM" id="SSF49764">
    <property type="entry name" value="HSP20-like chaperones"/>
    <property type="match status" value="1"/>
</dbReference>
<evidence type="ECO:0000313" key="5">
    <source>
        <dbReference type="EMBL" id="KYH25223.1"/>
    </source>
</evidence>
<dbReference type="CDD" id="cd06464">
    <property type="entry name" value="ACD_sHsps-like"/>
    <property type="match status" value="1"/>
</dbReference>
<dbReference type="Gene3D" id="2.60.40.790">
    <property type="match status" value="1"/>
</dbReference>
<evidence type="ECO:0000256" key="2">
    <source>
        <dbReference type="PROSITE-ProRule" id="PRU00285"/>
    </source>
</evidence>